<accession>A0A0D0AV31</accession>
<evidence type="ECO:0000313" key="2">
    <source>
        <dbReference type="EMBL" id="KIK35753.1"/>
    </source>
</evidence>
<sequence>GKTFMDQFNKDEYAAEREQNKYFPFANKPDWEMALYIFCLILAWPILTSTSISNCEFHKGDEDNESGLAQHFVKDYFACVCDLINGVYLQACHPY</sequence>
<dbReference type="OrthoDB" id="2687659at2759"/>
<organism evidence="2 3">
    <name type="scientific">Suillus luteus UH-Slu-Lm8-n1</name>
    <dbReference type="NCBI Taxonomy" id="930992"/>
    <lineage>
        <taxon>Eukaryota</taxon>
        <taxon>Fungi</taxon>
        <taxon>Dikarya</taxon>
        <taxon>Basidiomycota</taxon>
        <taxon>Agaricomycotina</taxon>
        <taxon>Agaricomycetes</taxon>
        <taxon>Agaricomycetidae</taxon>
        <taxon>Boletales</taxon>
        <taxon>Suillineae</taxon>
        <taxon>Suillaceae</taxon>
        <taxon>Suillus</taxon>
    </lineage>
</organism>
<reference evidence="2 3" key="1">
    <citation type="submission" date="2014-04" db="EMBL/GenBank/DDBJ databases">
        <authorList>
            <consortium name="DOE Joint Genome Institute"/>
            <person name="Kuo A."/>
            <person name="Ruytinx J."/>
            <person name="Rineau F."/>
            <person name="Colpaert J."/>
            <person name="Kohler A."/>
            <person name="Nagy L.G."/>
            <person name="Floudas D."/>
            <person name="Copeland A."/>
            <person name="Barry K.W."/>
            <person name="Cichocki N."/>
            <person name="Veneault-Fourrey C."/>
            <person name="LaButti K."/>
            <person name="Lindquist E.A."/>
            <person name="Lipzen A."/>
            <person name="Lundell T."/>
            <person name="Morin E."/>
            <person name="Murat C."/>
            <person name="Sun H."/>
            <person name="Tunlid A."/>
            <person name="Henrissat B."/>
            <person name="Grigoriev I.V."/>
            <person name="Hibbett D.S."/>
            <person name="Martin F."/>
            <person name="Nordberg H.P."/>
            <person name="Cantor M.N."/>
            <person name="Hua S.X."/>
        </authorList>
    </citation>
    <scope>NUCLEOTIDE SEQUENCE [LARGE SCALE GENOMIC DNA]</scope>
    <source>
        <strain evidence="2 3">UH-Slu-Lm8-n1</strain>
    </source>
</reference>
<dbReference type="InParanoid" id="A0A0D0AV31"/>
<keyword evidence="1" id="KW-0812">Transmembrane</keyword>
<dbReference type="AlphaFoldDB" id="A0A0D0AV31"/>
<dbReference type="Proteomes" id="UP000054485">
    <property type="component" value="Unassembled WGS sequence"/>
</dbReference>
<evidence type="ECO:0000313" key="3">
    <source>
        <dbReference type="Proteomes" id="UP000054485"/>
    </source>
</evidence>
<keyword evidence="1" id="KW-1133">Transmembrane helix</keyword>
<keyword evidence="3" id="KW-1185">Reference proteome</keyword>
<protein>
    <submittedName>
        <fullName evidence="2">Uncharacterized protein</fullName>
    </submittedName>
</protein>
<gene>
    <name evidence="2" type="ORF">CY34DRAFT_95542</name>
</gene>
<reference evidence="3" key="2">
    <citation type="submission" date="2015-01" db="EMBL/GenBank/DDBJ databases">
        <title>Evolutionary Origins and Diversification of the Mycorrhizal Mutualists.</title>
        <authorList>
            <consortium name="DOE Joint Genome Institute"/>
            <consortium name="Mycorrhizal Genomics Consortium"/>
            <person name="Kohler A."/>
            <person name="Kuo A."/>
            <person name="Nagy L.G."/>
            <person name="Floudas D."/>
            <person name="Copeland A."/>
            <person name="Barry K.W."/>
            <person name="Cichocki N."/>
            <person name="Veneault-Fourrey C."/>
            <person name="LaButti K."/>
            <person name="Lindquist E.A."/>
            <person name="Lipzen A."/>
            <person name="Lundell T."/>
            <person name="Morin E."/>
            <person name="Murat C."/>
            <person name="Riley R."/>
            <person name="Ohm R."/>
            <person name="Sun H."/>
            <person name="Tunlid A."/>
            <person name="Henrissat B."/>
            <person name="Grigoriev I.V."/>
            <person name="Hibbett D.S."/>
            <person name="Martin F."/>
        </authorList>
    </citation>
    <scope>NUCLEOTIDE SEQUENCE [LARGE SCALE GENOMIC DNA]</scope>
    <source>
        <strain evidence="3">UH-Slu-Lm8-n1</strain>
    </source>
</reference>
<keyword evidence="1" id="KW-0472">Membrane</keyword>
<dbReference type="EMBL" id="KN835591">
    <property type="protein sequence ID" value="KIK35753.1"/>
    <property type="molecule type" value="Genomic_DNA"/>
</dbReference>
<feature type="transmembrane region" description="Helical" evidence="1">
    <location>
        <begin position="33"/>
        <end position="52"/>
    </location>
</feature>
<evidence type="ECO:0000256" key="1">
    <source>
        <dbReference type="SAM" id="Phobius"/>
    </source>
</evidence>
<feature type="non-terminal residue" evidence="2">
    <location>
        <position position="1"/>
    </location>
</feature>
<proteinExistence type="predicted"/>
<dbReference type="HOGENOM" id="CLU_2378573_0_0_1"/>
<name>A0A0D0AV31_9AGAM</name>